<evidence type="ECO:0000313" key="2">
    <source>
        <dbReference type="Proteomes" id="UP000827889"/>
    </source>
</evidence>
<organism evidence="2 3">
    <name type="scientific">Rhodamnia argentea</name>
    <dbReference type="NCBI Taxonomy" id="178133"/>
    <lineage>
        <taxon>Eukaryota</taxon>
        <taxon>Viridiplantae</taxon>
        <taxon>Streptophyta</taxon>
        <taxon>Embryophyta</taxon>
        <taxon>Tracheophyta</taxon>
        <taxon>Spermatophyta</taxon>
        <taxon>Magnoliopsida</taxon>
        <taxon>eudicotyledons</taxon>
        <taxon>Gunneridae</taxon>
        <taxon>Pentapetalae</taxon>
        <taxon>rosids</taxon>
        <taxon>malvids</taxon>
        <taxon>Myrtales</taxon>
        <taxon>Myrtaceae</taxon>
        <taxon>Myrtoideae</taxon>
        <taxon>Myrteae</taxon>
        <taxon>Australasian group</taxon>
        <taxon>Rhodamnia</taxon>
    </lineage>
</organism>
<dbReference type="KEGG" id="rarg:115744408"/>
<reference evidence="3" key="1">
    <citation type="submission" date="2025-08" db="UniProtKB">
        <authorList>
            <consortium name="RefSeq"/>
        </authorList>
    </citation>
    <scope>IDENTIFICATION</scope>
    <source>
        <tissue evidence="3">Leaf</tissue>
    </source>
</reference>
<feature type="compositionally biased region" description="Basic residues" evidence="1">
    <location>
        <begin position="40"/>
        <end position="51"/>
    </location>
</feature>
<feature type="region of interest" description="Disordered" evidence="1">
    <location>
        <begin position="36"/>
        <end position="71"/>
    </location>
</feature>
<protein>
    <submittedName>
        <fullName evidence="3">Uncharacterized protein LOC115744408</fullName>
    </submittedName>
</protein>
<keyword evidence="2" id="KW-1185">Reference proteome</keyword>
<feature type="compositionally biased region" description="Polar residues" evidence="1">
    <location>
        <begin position="53"/>
        <end position="71"/>
    </location>
</feature>
<dbReference type="PANTHER" id="PTHR37371:SF1">
    <property type="entry name" value="KINESIN-LIKE PROTEIN"/>
    <property type="match status" value="1"/>
</dbReference>
<gene>
    <name evidence="3" type="primary">LOC115744408</name>
</gene>
<evidence type="ECO:0000313" key="3">
    <source>
        <dbReference type="RefSeq" id="XP_030535431.2"/>
    </source>
</evidence>
<dbReference type="PANTHER" id="PTHR37371">
    <property type="entry name" value="OS08G0180400 PROTEIN"/>
    <property type="match status" value="1"/>
</dbReference>
<proteinExistence type="predicted"/>
<dbReference type="Proteomes" id="UP000827889">
    <property type="component" value="Chromosome 9"/>
</dbReference>
<sequence length="190" mass="21080">MRKRSSSRKQKASPSPMPLLPLPRDSLQSIFNIIATGSLRKSKTRGRHHSRINGDNASGPTPSPASKSLTSIGDLKDFASSQLDDLKRRLNRSHSGISKEVEASHSHLHKRSKMHAQAIQQVTDEVDKEYKKICGQMYESRKAMKVTFAEVMEDAQTSTSHVCKTSIPELSQSFDKAIDVLRNHLGVSTS</sequence>
<dbReference type="AlphaFoldDB" id="A0A8B8PKV1"/>
<accession>A0A8B8PKV1</accession>
<feature type="region of interest" description="Disordered" evidence="1">
    <location>
        <begin position="1"/>
        <end position="24"/>
    </location>
</feature>
<feature type="compositionally biased region" description="Basic residues" evidence="1">
    <location>
        <begin position="1"/>
        <end position="11"/>
    </location>
</feature>
<dbReference type="GeneID" id="115744408"/>
<evidence type="ECO:0000256" key="1">
    <source>
        <dbReference type="SAM" id="MobiDB-lite"/>
    </source>
</evidence>
<name>A0A8B8PKV1_9MYRT</name>
<dbReference type="RefSeq" id="XP_030535431.2">
    <property type="nucleotide sequence ID" value="XM_030679571.2"/>
</dbReference>